<keyword evidence="7" id="KW-1185">Reference proteome</keyword>
<dbReference type="Pfam" id="PF00126">
    <property type="entry name" value="HTH_1"/>
    <property type="match status" value="1"/>
</dbReference>
<dbReference type="Pfam" id="PF03466">
    <property type="entry name" value="LysR_substrate"/>
    <property type="match status" value="1"/>
</dbReference>
<dbReference type="EMBL" id="FWXV01000013">
    <property type="protein sequence ID" value="SMD26196.1"/>
    <property type="molecule type" value="Genomic_DNA"/>
</dbReference>
<organism evidence="6 7">
    <name type="scientific">Kibdelosporangium aridum</name>
    <dbReference type="NCBI Taxonomy" id="2030"/>
    <lineage>
        <taxon>Bacteria</taxon>
        <taxon>Bacillati</taxon>
        <taxon>Actinomycetota</taxon>
        <taxon>Actinomycetes</taxon>
        <taxon>Pseudonocardiales</taxon>
        <taxon>Pseudonocardiaceae</taxon>
        <taxon>Kibdelosporangium</taxon>
    </lineage>
</organism>
<keyword evidence="2" id="KW-0805">Transcription regulation</keyword>
<evidence type="ECO:0000256" key="2">
    <source>
        <dbReference type="ARBA" id="ARBA00023015"/>
    </source>
</evidence>
<comment type="similarity">
    <text evidence="1">Belongs to the LysR transcriptional regulatory family.</text>
</comment>
<dbReference type="PANTHER" id="PTHR30346">
    <property type="entry name" value="TRANSCRIPTIONAL DUAL REGULATOR HCAR-RELATED"/>
    <property type="match status" value="1"/>
</dbReference>
<protein>
    <submittedName>
        <fullName evidence="6">DNA-binding transcriptional regulator, LysR family</fullName>
    </submittedName>
</protein>
<dbReference type="PRINTS" id="PR00039">
    <property type="entry name" value="HTHLYSR"/>
</dbReference>
<dbReference type="PROSITE" id="PS50931">
    <property type="entry name" value="HTH_LYSR"/>
    <property type="match status" value="1"/>
</dbReference>
<name>A0A1W2FX24_KIBAR</name>
<dbReference type="Gene3D" id="1.10.10.10">
    <property type="entry name" value="Winged helix-like DNA-binding domain superfamily/Winged helix DNA-binding domain"/>
    <property type="match status" value="1"/>
</dbReference>
<reference evidence="6 7" key="1">
    <citation type="submission" date="2017-04" db="EMBL/GenBank/DDBJ databases">
        <authorList>
            <person name="Afonso C.L."/>
            <person name="Miller P.J."/>
            <person name="Scott M.A."/>
            <person name="Spackman E."/>
            <person name="Goraichik I."/>
            <person name="Dimitrov K.M."/>
            <person name="Suarez D.L."/>
            <person name="Swayne D.E."/>
        </authorList>
    </citation>
    <scope>NUCLEOTIDE SEQUENCE [LARGE SCALE GENOMIC DNA]</scope>
    <source>
        <strain evidence="6 7">DSM 43828</strain>
    </source>
</reference>
<dbReference type="InterPro" id="IPR005119">
    <property type="entry name" value="LysR_subst-bd"/>
</dbReference>
<dbReference type="GO" id="GO:0003677">
    <property type="term" value="F:DNA binding"/>
    <property type="evidence" value="ECO:0007669"/>
    <property type="project" value="UniProtKB-KW"/>
</dbReference>
<accession>A0A1W2FX24</accession>
<dbReference type="FunFam" id="1.10.10.10:FF:000001">
    <property type="entry name" value="LysR family transcriptional regulator"/>
    <property type="match status" value="1"/>
</dbReference>
<dbReference type="GO" id="GO:0032993">
    <property type="term" value="C:protein-DNA complex"/>
    <property type="evidence" value="ECO:0007669"/>
    <property type="project" value="TreeGrafter"/>
</dbReference>
<dbReference type="Proteomes" id="UP000192674">
    <property type="component" value="Unassembled WGS sequence"/>
</dbReference>
<dbReference type="AlphaFoldDB" id="A0A1W2FX24"/>
<evidence type="ECO:0000259" key="5">
    <source>
        <dbReference type="PROSITE" id="PS50931"/>
    </source>
</evidence>
<dbReference type="OrthoDB" id="3181812at2"/>
<evidence type="ECO:0000256" key="1">
    <source>
        <dbReference type="ARBA" id="ARBA00009437"/>
    </source>
</evidence>
<dbReference type="InterPro" id="IPR036388">
    <property type="entry name" value="WH-like_DNA-bd_sf"/>
</dbReference>
<evidence type="ECO:0000313" key="6">
    <source>
        <dbReference type="EMBL" id="SMD26196.1"/>
    </source>
</evidence>
<dbReference type="SUPFAM" id="SSF53850">
    <property type="entry name" value="Periplasmic binding protein-like II"/>
    <property type="match status" value="1"/>
</dbReference>
<evidence type="ECO:0000256" key="4">
    <source>
        <dbReference type="ARBA" id="ARBA00023163"/>
    </source>
</evidence>
<evidence type="ECO:0000313" key="7">
    <source>
        <dbReference type="Proteomes" id="UP000192674"/>
    </source>
</evidence>
<sequence length="297" mass="31470">METRQLEVFVAVAEELSFTRAAKRLYAVQSTVSAAIKALEAELGTTLFDRSTRRVTLSEAGSAFLPEAKTALEAVDRAIATAQEASAGLRGSIRIGTMTNLSVIDLPGVLGAFHQRYPLVDIHVTVSTTGSSGMADDVRSGRLDLALLGLPESDLVGLHPRPLASWPYVVLLPSSHPLADRETVSLRDLAQDSFVDTSAGFGNRVVIDRAYVALGTPRRVGAEVADLSAVPAYVQAGLGVAVVPDLGFDVGPGAVRVRLADGMTWPMTIVTLAGKPPSRALRTLLDLIDRLISFADK</sequence>
<keyword evidence="3 6" id="KW-0238">DNA-binding</keyword>
<dbReference type="PANTHER" id="PTHR30346:SF30">
    <property type="entry name" value="SMALL NEUTRAL PROTEASE REGULATORY PROTEIN"/>
    <property type="match status" value="1"/>
</dbReference>
<proteinExistence type="inferred from homology"/>
<dbReference type="InterPro" id="IPR036390">
    <property type="entry name" value="WH_DNA-bd_sf"/>
</dbReference>
<dbReference type="SUPFAM" id="SSF46785">
    <property type="entry name" value="Winged helix' DNA-binding domain"/>
    <property type="match status" value="1"/>
</dbReference>
<dbReference type="RefSeq" id="WP_084433972.1">
    <property type="nucleotide sequence ID" value="NZ_FWXV01000013.1"/>
</dbReference>
<dbReference type="GO" id="GO:0003700">
    <property type="term" value="F:DNA-binding transcription factor activity"/>
    <property type="evidence" value="ECO:0007669"/>
    <property type="project" value="InterPro"/>
</dbReference>
<dbReference type="InterPro" id="IPR000847">
    <property type="entry name" value="LysR_HTH_N"/>
</dbReference>
<evidence type="ECO:0000256" key="3">
    <source>
        <dbReference type="ARBA" id="ARBA00023125"/>
    </source>
</evidence>
<gene>
    <name evidence="6" type="ORF">SAMN05661093_09776</name>
</gene>
<keyword evidence="4" id="KW-0804">Transcription</keyword>
<feature type="domain" description="HTH lysR-type" evidence="5">
    <location>
        <begin position="1"/>
        <end position="58"/>
    </location>
</feature>
<dbReference type="Gene3D" id="3.40.190.290">
    <property type="match status" value="1"/>
</dbReference>